<dbReference type="Pfam" id="PF06986">
    <property type="entry name" value="F_T4SS_TraN"/>
    <property type="match status" value="1"/>
</dbReference>
<gene>
    <name evidence="3" type="ORF">F933_03362</name>
</gene>
<dbReference type="InterPro" id="IPR008979">
    <property type="entry name" value="Galactose-bd-like_sf"/>
</dbReference>
<dbReference type="STRING" id="262668.GCA_000931715_00074"/>
<proteinExistence type="predicted"/>
<dbReference type="eggNOG" id="ENOG502Z9Z1">
    <property type="taxonomic scope" value="Bacteria"/>
</dbReference>
<dbReference type="Gene3D" id="2.60.120.260">
    <property type="entry name" value="Galactose-binding domain-like"/>
    <property type="match status" value="1"/>
</dbReference>
<evidence type="ECO:0008006" key="5">
    <source>
        <dbReference type="Google" id="ProtNLM"/>
    </source>
</evidence>
<name>N9FDK6_9GAMM</name>
<feature type="signal peptide" evidence="2">
    <location>
        <begin position="1"/>
        <end position="19"/>
    </location>
</feature>
<dbReference type="InterPro" id="IPR014121">
    <property type="entry name" value="TraN_Ftype"/>
</dbReference>
<keyword evidence="4" id="KW-1185">Reference proteome</keyword>
<dbReference type="SUPFAM" id="SSF49785">
    <property type="entry name" value="Galactose-binding domain-like"/>
    <property type="match status" value="1"/>
</dbReference>
<feature type="region of interest" description="Disordered" evidence="1">
    <location>
        <begin position="718"/>
        <end position="747"/>
    </location>
</feature>
<evidence type="ECO:0000256" key="1">
    <source>
        <dbReference type="SAM" id="MobiDB-lite"/>
    </source>
</evidence>
<reference evidence="3 4" key="1">
    <citation type="submission" date="2013-02" db="EMBL/GenBank/DDBJ databases">
        <title>The Genome Sequence of Acinetobacter beijerinckii CIP 110307.</title>
        <authorList>
            <consortium name="The Broad Institute Genome Sequencing Platform"/>
            <consortium name="The Broad Institute Genome Sequencing Center for Infectious Disease"/>
            <person name="Cerqueira G."/>
            <person name="Feldgarden M."/>
            <person name="Courvalin P."/>
            <person name="Perichon B."/>
            <person name="Grillot-Courvalin C."/>
            <person name="Clermont D."/>
            <person name="Rocha E."/>
            <person name="Yoon E.-J."/>
            <person name="Nemec A."/>
            <person name="Walker B."/>
            <person name="Young S.K."/>
            <person name="Zeng Q."/>
            <person name="Gargeya S."/>
            <person name="Fitzgerald M."/>
            <person name="Haas B."/>
            <person name="Abouelleil A."/>
            <person name="Alvarado L."/>
            <person name="Arachchi H.M."/>
            <person name="Berlin A.M."/>
            <person name="Chapman S.B."/>
            <person name="Dewar J."/>
            <person name="Goldberg J."/>
            <person name="Griggs A."/>
            <person name="Gujja S."/>
            <person name="Hansen M."/>
            <person name="Howarth C."/>
            <person name="Imamovic A."/>
            <person name="Larimer J."/>
            <person name="McCowan C."/>
            <person name="Murphy C."/>
            <person name="Neiman D."/>
            <person name="Pearson M."/>
            <person name="Priest M."/>
            <person name="Roberts A."/>
            <person name="Saif S."/>
            <person name="Shea T."/>
            <person name="Sisk P."/>
            <person name="Sykes S."/>
            <person name="Wortman J."/>
            <person name="Nusbaum C."/>
            <person name="Birren B."/>
        </authorList>
    </citation>
    <scope>NUCLEOTIDE SEQUENCE [LARGE SCALE GENOMIC DNA]</scope>
    <source>
        <strain evidence="3 4">CIP 110307</strain>
    </source>
</reference>
<dbReference type="HOGENOM" id="CLU_015404_0_0_6"/>
<dbReference type="EMBL" id="APQL01000013">
    <property type="protein sequence ID" value="ENW02956.1"/>
    <property type="molecule type" value="Genomic_DNA"/>
</dbReference>
<evidence type="ECO:0000313" key="4">
    <source>
        <dbReference type="Proteomes" id="UP000017670"/>
    </source>
</evidence>
<sequence>MNKFFIPFIAILLSSNIYANTSQGQQLGLEAGNQGLGGASSTVNQNNGSQWLPGYSESAKEEGYYKDGMGNVNQSGADKYARCANANAVLTADEKIECDAINFVNKNPRSRKLYEVDAKKDPVIKSSNEIRNNTYESFKNNQTCFQKTVKTNAVYEEQVCTQGVAFSEQQCFEQTVNDVCPTSFDGNTCNGETGIERGALTSSGDHNSYISYEGNKLKFGLGYRFNTATGSATSTFKVTIRNRAKLINIKLLSSKYDDAYLLKINGVEALAVNIGGANDGTTGFSSNQELGQYFVEGENKIELTVYNNVRNSPYYADLIIDIPMYCECTKKKTNTCNEDVLKNAHCGVKDSICLEKDWKGNCVKKQLNYLCKNTMYTQKKQSCQTQTQMQCKNPSGVLRDKSTCDQGIDYDTLKLTQNDGNAVLSKLHNSFTLNGSGDDRGGSGNRNFIVNFDIKDVNSTSMKLLNVGYDNRGVVYVNGTEIFNRSVNGNRFDTVNIDLKPYLKTGSNTIRLYIENWHGPWSGFIGVETNYQCSCQEQKIDTCSTNSSCQLISETCSDDSTKIINGVMVKGCWNTTKNYSCEANGTTVSDCRPLLERGCSQIGSVCTSKDANGTCLTYSQKYQCEKTPAKEEEQTICVDVDCVDGKCLEKAADEKDADFAQAVTMMEAAREAGVYMEKDYKNTLRLFVGEENKCTVKLLAGSNIMSCCKEVKIDASSATNKNSGSTATGAFGNSPDAPTQETQGSSYQYDDVYNDDKTIKQLQSQLTFGWLECSEGERELGIKRGSSLCTHARTWCSKKDPIFGSCLEETRAWCCFKSILAKIINRQGRAQLGLSLETCEGIKIEELQRLDFSKMDLTEFKNSITPANMNLDERVKELRDQVTKRSVGGYYNDAE</sequence>
<dbReference type="RefSeq" id="WP_005063333.1">
    <property type="nucleotide sequence ID" value="NZ_KB849767.1"/>
</dbReference>
<dbReference type="GeneID" id="29858246"/>
<dbReference type="PATRIC" id="fig|1217648.3.peg.3273"/>
<protein>
    <recommendedName>
        <fullName evidence="5">Conjugal transfer mating pair stabilization protein TraN</fullName>
    </recommendedName>
</protein>
<evidence type="ECO:0000256" key="2">
    <source>
        <dbReference type="SAM" id="SignalP"/>
    </source>
</evidence>
<comment type="caution">
    <text evidence="3">The sequence shown here is derived from an EMBL/GenBank/DDBJ whole genome shotgun (WGS) entry which is preliminary data.</text>
</comment>
<dbReference type="Proteomes" id="UP000017670">
    <property type="component" value="Unassembled WGS sequence"/>
</dbReference>
<dbReference type="AlphaFoldDB" id="N9FDK6"/>
<evidence type="ECO:0000313" key="3">
    <source>
        <dbReference type="EMBL" id="ENW02956.1"/>
    </source>
</evidence>
<organism evidence="3 4">
    <name type="scientific">Acinetobacter beijerinckii CIP 110307</name>
    <dbReference type="NCBI Taxonomy" id="1217648"/>
    <lineage>
        <taxon>Bacteria</taxon>
        <taxon>Pseudomonadati</taxon>
        <taxon>Pseudomonadota</taxon>
        <taxon>Gammaproteobacteria</taxon>
        <taxon>Moraxellales</taxon>
        <taxon>Moraxellaceae</taxon>
        <taxon>Acinetobacter</taxon>
    </lineage>
</organism>
<feature type="compositionally biased region" description="Polar residues" evidence="1">
    <location>
        <begin position="736"/>
        <end position="747"/>
    </location>
</feature>
<accession>N9FDK6</accession>
<feature type="chain" id="PRO_5004142183" description="Conjugal transfer mating pair stabilization protein TraN" evidence="2">
    <location>
        <begin position="20"/>
        <end position="895"/>
    </location>
</feature>
<feature type="compositionally biased region" description="Polar residues" evidence="1">
    <location>
        <begin position="718"/>
        <end position="728"/>
    </location>
</feature>
<keyword evidence="2" id="KW-0732">Signal</keyword>